<organism evidence="5 6">
    <name type="scientific">Araneus ventricosus</name>
    <name type="common">Orbweaver spider</name>
    <name type="synonym">Epeira ventricosa</name>
    <dbReference type="NCBI Taxonomy" id="182803"/>
    <lineage>
        <taxon>Eukaryota</taxon>
        <taxon>Metazoa</taxon>
        <taxon>Ecdysozoa</taxon>
        <taxon>Arthropoda</taxon>
        <taxon>Chelicerata</taxon>
        <taxon>Arachnida</taxon>
        <taxon>Araneae</taxon>
        <taxon>Araneomorphae</taxon>
        <taxon>Entelegynae</taxon>
        <taxon>Araneoidea</taxon>
        <taxon>Araneidae</taxon>
        <taxon>Araneus</taxon>
    </lineage>
</organism>
<dbReference type="EMBL" id="BGPR01265639">
    <property type="protein sequence ID" value="GBM84277.1"/>
    <property type="molecule type" value="Genomic_DNA"/>
</dbReference>
<dbReference type="AlphaFoldDB" id="A0A4Y2J3H5"/>
<reference evidence="5 6" key="1">
    <citation type="journal article" date="2019" name="Sci. Rep.">
        <title>Orb-weaving spider Araneus ventricosus genome elucidates the spidroin gene catalogue.</title>
        <authorList>
            <person name="Kono N."/>
            <person name="Nakamura H."/>
            <person name="Ohtoshi R."/>
            <person name="Moran D.A.P."/>
            <person name="Shinohara A."/>
            <person name="Yoshida Y."/>
            <person name="Fujiwara M."/>
            <person name="Mori M."/>
            <person name="Tomita M."/>
            <person name="Arakawa K."/>
        </authorList>
    </citation>
    <scope>NUCLEOTIDE SEQUENCE [LARGE SCALE GENOMIC DNA]</scope>
</reference>
<proteinExistence type="predicted"/>
<evidence type="ECO:0000313" key="3">
    <source>
        <dbReference type="EMBL" id="GBM84270.1"/>
    </source>
</evidence>
<name>A0A4Y2J3H5_ARAVE</name>
<gene>
    <name evidence="5" type="ORF">AVEN_188869_1</name>
    <name evidence="2" type="ORF">AVEN_236868_1</name>
    <name evidence="3" type="ORF">AVEN_260827_1</name>
    <name evidence="4" type="ORF">AVEN_264197_1</name>
</gene>
<evidence type="ECO:0000256" key="1">
    <source>
        <dbReference type="SAM" id="SignalP"/>
    </source>
</evidence>
<dbReference type="Proteomes" id="UP000499080">
    <property type="component" value="Unassembled WGS sequence"/>
</dbReference>
<accession>A0A4Y2J3H5</accession>
<evidence type="ECO:0000313" key="5">
    <source>
        <dbReference type="EMBL" id="GBM84450.1"/>
    </source>
</evidence>
<dbReference type="EMBL" id="BGPR01265707">
    <property type="protein sequence ID" value="GBM84450.1"/>
    <property type="molecule type" value="Genomic_DNA"/>
</dbReference>
<evidence type="ECO:0000313" key="4">
    <source>
        <dbReference type="EMBL" id="GBM84277.1"/>
    </source>
</evidence>
<feature type="signal peptide" evidence="1">
    <location>
        <begin position="1"/>
        <end position="16"/>
    </location>
</feature>
<feature type="chain" id="PRO_5036362099" evidence="1">
    <location>
        <begin position="17"/>
        <end position="110"/>
    </location>
</feature>
<protein>
    <submittedName>
        <fullName evidence="5">Uncharacterized protein</fullName>
    </submittedName>
</protein>
<dbReference type="EMBL" id="BGPR01265638">
    <property type="protein sequence ID" value="GBM84270.1"/>
    <property type="molecule type" value="Genomic_DNA"/>
</dbReference>
<evidence type="ECO:0000313" key="6">
    <source>
        <dbReference type="Proteomes" id="UP000499080"/>
    </source>
</evidence>
<dbReference type="OrthoDB" id="6417043at2759"/>
<keyword evidence="1" id="KW-0732">Signal</keyword>
<keyword evidence="6" id="KW-1185">Reference proteome</keyword>
<evidence type="ECO:0000313" key="2">
    <source>
        <dbReference type="EMBL" id="GBM84231.1"/>
    </source>
</evidence>
<comment type="caution">
    <text evidence="5">The sequence shown here is derived from an EMBL/GenBank/DDBJ whole genome shotgun (WGS) entry which is preliminary data.</text>
</comment>
<dbReference type="EMBL" id="BGPR01265626">
    <property type="protein sequence ID" value="GBM84231.1"/>
    <property type="molecule type" value="Genomic_DNA"/>
</dbReference>
<sequence>MPLFWRFTTAMTCAAALSPGFLFKPVVPMKPERRAALAGKLKNLIDDFEGLNTSKVFKNLDAPLKQLLQWLEKSNALRDDTKCHAFQHIVENNNYFSRDLLMAIHNFITG</sequence>